<organism evidence="1 2">
    <name type="scientific">Haematococcus lacustris</name>
    <name type="common">Green alga</name>
    <name type="synonym">Haematococcus pluvialis</name>
    <dbReference type="NCBI Taxonomy" id="44745"/>
    <lineage>
        <taxon>Eukaryota</taxon>
        <taxon>Viridiplantae</taxon>
        <taxon>Chlorophyta</taxon>
        <taxon>core chlorophytes</taxon>
        <taxon>Chlorophyceae</taxon>
        <taxon>CS clade</taxon>
        <taxon>Chlamydomonadales</taxon>
        <taxon>Haematococcaceae</taxon>
        <taxon>Haematococcus</taxon>
    </lineage>
</organism>
<reference evidence="1 2" key="1">
    <citation type="submission" date="2020-02" db="EMBL/GenBank/DDBJ databases">
        <title>Draft genome sequence of Haematococcus lacustris strain NIES-144.</title>
        <authorList>
            <person name="Morimoto D."/>
            <person name="Nakagawa S."/>
            <person name="Yoshida T."/>
            <person name="Sawayama S."/>
        </authorList>
    </citation>
    <scope>NUCLEOTIDE SEQUENCE [LARGE SCALE GENOMIC DNA]</scope>
    <source>
        <strain evidence="1 2">NIES-144</strain>
    </source>
</reference>
<evidence type="ECO:0000313" key="1">
    <source>
        <dbReference type="EMBL" id="GFH06806.1"/>
    </source>
</evidence>
<keyword evidence="2" id="KW-1185">Reference proteome</keyword>
<dbReference type="AlphaFoldDB" id="A0A699YII8"/>
<gene>
    <name evidence="1" type="ORF">HaLaN_01504</name>
</gene>
<accession>A0A699YII8</accession>
<evidence type="ECO:0000313" key="2">
    <source>
        <dbReference type="Proteomes" id="UP000485058"/>
    </source>
</evidence>
<dbReference type="EMBL" id="BLLF01000057">
    <property type="protein sequence ID" value="GFH06806.1"/>
    <property type="molecule type" value="Genomic_DNA"/>
</dbReference>
<dbReference type="Proteomes" id="UP000485058">
    <property type="component" value="Unassembled WGS sequence"/>
</dbReference>
<proteinExistence type="predicted"/>
<sequence length="131" mass="12668">MLSAALQSLSSHLPGCGAGLALAALVGWVGSAPCSALVRLLRLAGGECWAPALRLLAVWPPGCCMGPVGACVGPLPGTTSCPALAGHVAGSRLGATGAVPPALLGASSLHAGWAAHGPASPHMAACHSLLR</sequence>
<protein>
    <submittedName>
        <fullName evidence="1">Uncharacterized protein</fullName>
    </submittedName>
</protein>
<comment type="caution">
    <text evidence="1">The sequence shown here is derived from an EMBL/GenBank/DDBJ whole genome shotgun (WGS) entry which is preliminary data.</text>
</comment>
<name>A0A699YII8_HAELA</name>